<accession>A0A9P6LT98</accession>
<comment type="caution">
    <text evidence="1">The sequence shown here is derived from an EMBL/GenBank/DDBJ whole genome shotgun (WGS) entry which is preliminary data.</text>
</comment>
<proteinExistence type="predicted"/>
<evidence type="ECO:0000313" key="1">
    <source>
        <dbReference type="EMBL" id="KAF9941402.1"/>
    </source>
</evidence>
<dbReference type="AlphaFoldDB" id="A0A9P6LT98"/>
<sequence>MSSIIYSFEGALDWILQSNAEVEHVSLHTFAKRYSFFDRASTEQAYERIPKNRREKLSTDYEFFMKNRAAIFWTERGLKMKTAISAKRAASDVLDTGVEEARRAQQKRRITLANDEDEIEETLEFTGEGSKQVSHRVGPSAPSLFPHEPNGDGDLVTTPVVDSSPAVISATNSDGDDNYDDDAFGLDQDIESEDEAELSRILYSPDHEAPTTATSSQTAASLLEFYAQHATCSRSKLDRRIKPFEQLDRSRFWRLRSDRAVEDVLFMASLQEDATVGIRSCAIDFDCETTRRLFTDEEWQELQERNNFRLPGLPATTVDYLVNVRKAMMADEHVSTVALPVPDRFSCELAMITFMKWTRLYKKTPSPFTIKSLSEAYWARTSWPLMKDLLDDTFGVLMVDGEKAGIDSTRRRNRHRTEEDASVRRRIGRKLDLVGRNFIRNEDWMIIESMNSWDPTSPKFLTDNVDLFRELHTIMAHRLKQAWDHDFRGEARFFGVYAGDKGFRTIEMRAAGSSTYVTFCKVYKVYCLPPTLDDLTLQFQSLAHLLQVRACVTQTMASYEKILSDRADRDDDNGWLYENDSVDLYDETLASSPICSP</sequence>
<organism evidence="1 2">
    <name type="scientific">Modicella reniformis</name>
    <dbReference type="NCBI Taxonomy" id="1440133"/>
    <lineage>
        <taxon>Eukaryota</taxon>
        <taxon>Fungi</taxon>
        <taxon>Fungi incertae sedis</taxon>
        <taxon>Mucoromycota</taxon>
        <taxon>Mortierellomycotina</taxon>
        <taxon>Mortierellomycetes</taxon>
        <taxon>Mortierellales</taxon>
        <taxon>Mortierellaceae</taxon>
        <taxon>Modicella</taxon>
    </lineage>
</organism>
<dbReference type="OrthoDB" id="2427931at2759"/>
<dbReference type="EMBL" id="JAAAHW010009415">
    <property type="protein sequence ID" value="KAF9941402.1"/>
    <property type="molecule type" value="Genomic_DNA"/>
</dbReference>
<gene>
    <name evidence="1" type="ORF">BGZ65_003799</name>
</gene>
<name>A0A9P6LT98_9FUNG</name>
<reference evidence="1" key="1">
    <citation type="journal article" date="2020" name="Fungal Divers.">
        <title>Resolving the Mortierellaceae phylogeny through synthesis of multi-gene phylogenetics and phylogenomics.</title>
        <authorList>
            <person name="Vandepol N."/>
            <person name="Liber J."/>
            <person name="Desiro A."/>
            <person name="Na H."/>
            <person name="Kennedy M."/>
            <person name="Barry K."/>
            <person name="Grigoriev I.V."/>
            <person name="Miller A.N."/>
            <person name="O'Donnell K."/>
            <person name="Stajich J.E."/>
            <person name="Bonito G."/>
        </authorList>
    </citation>
    <scope>NUCLEOTIDE SEQUENCE</scope>
    <source>
        <strain evidence="1">MES-2147</strain>
    </source>
</reference>
<protein>
    <submittedName>
        <fullName evidence="1">Uncharacterized protein</fullName>
    </submittedName>
</protein>
<dbReference type="Proteomes" id="UP000749646">
    <property type="component" value="Unassembled WGS sequence"/>
</dbReference>
<keyword evidence="2" id="KW-1185">Reference proteome</keyword>
<evidence type="ECO:0000313" key="2">
    <source>
        <dbReference type="Proteomes" id="UP000749646"/>
    </source>
</evidence>